<gene>
    <name evidence="2" type="ORF">PLEPLA_LOCUS48578</name>
</gene>
<comment type="caution">
    <text evidence="2">The sequence shown here is derived from an EMBL/GenBank/DDBJ whole genome shotgun (WGS) entry which is preliminary data.</text>
</comment>
<protein>
    <submittedName>
        <fullName evidence="2">Uncharacterized protein</fullName>
    </submittedName>
</protein>
<dbReference type="AlphaFoldDB" id="A0A9N7W526"/>
<accession>A0A9N7W526</accession>
<feature type="region of interest" description="Disordered" evidence="1">
    <location>
        <begin position="86"/>
        <end position="106"/>
    </location>
</feature>
<name>A0A9N7W526_PLEPL</name>
<evidence type="ECO:0000313" key="3">
    <source>
        <dbReference type="Proteomes" id="UP001153269"/>
    </source>
</evidence>
<dbReference type="Proteomes" id="UP001153269">
    <property type="component" value="Unassembled WGS sequence"/>
</dbReference>
<proteinExistence type="predicted"/>
<feature type="compositionally biased region" description="Basic and acidic residues" evidence="1">
    <location>
        <begin position="93"/>
        <end position="106"/>
    </location>
</feature>
<evidence type="ECO:0000313" key="2">
    <source>
        <dbReference type="EMBL" id="CAB1460706.1"/>
    </source>
</evidence>
<organism evidence="2 3">
    <name type="scientific">Pleuronectes platessa</name>
    <name type="common">European plaice</name>
    <dbReference type="NCBI Taxonomy" id="8262"/>
    <lineage>
        <taxon>Eukaryota</taxon>
        <taxon>Metazoa</taxon>
        <taxon>Chordata</taxon>
        <taxon>Craniata</taxon>
        <taxon>Vertebrata</taxon>
        <taxon>Euteleostomi</taxon>
        <taxon>Actinopterygii</taxon>
        <taxon>Neopterygii</taxon>
        <taxon>Teleostei</taxon>
        <taxon>Neoteleostei</taxon>
        <taxon>Acanthomorphata</taxon>
        <taxon>Carangaria</taxon>
        <taxon>Pleuronectiformes</taxon>
        <taxon>Pleuronectoidei</taxon>
        <taxon>Pleuronectidae</taxon>
        <taxon>Pleuronectes</taxon>
    </lineage>
</organism>
<evidence type="ECO:0000256" key="1">
    <source>
        <dbReference type="SAM" id="MobiDB-lite"/>
    </source>
</evidence>
<reference evidence="2" key="1">
    <citation type="submission" date="2020-03" db="EMBL/GenBank/DDBJ databases">
        <authorList>
            <person name="Weist P."/>
        </authorList>
    </citation>
    <scope>NUCLEOTIDE SEQUENCE</scope>
</reference>
<sequence>MREAGMTQQYVITSEKTYFKVESYISTQATPVLTKPHLVIAVLEWPIEEAGQGAASLPSVPCQEGQRMQRSPSHLCPLGCVLTTALDPGDTTETSRGEREEGETPDRVKVIVQPLTESRLMTLDKPGGFMDC</sequence>
<keyword evidence="3" id="KW-1185">Reference proteome</keyword>
<dbReference type="EMBL" id="CADEAL010004491">
    <property type="protein sequence ID" value="CAB1460706.1"/>
    <property type="molecule type" value="Genomic_DNA"/>
</dbReference>